<dbReference type="InterPro" id="IPR035396">
    <property type="entry name" value="Bac_rhamnosid6H"/>
</dbReference>
<dbReference type="Pfam" id="PF05592">
    <property type="entry name" value="Bac_rhamnosid"/>
    <property type="match status" value="1"/>
</dbReference>
<dbReference type="InterPro" id="IPR035398">
    <property type="entry name" value="Bac_rhamnosid_C"/>
</dbReference>
<keyword evidence="3" id="KW-0378">Hydrolase</keyword>
<dbReference type="InterPro" id="IPR012341">
    <property type="entry name" value="6hp_glycosidase-like_sf"/>
</dbReference>
<dbReference type="GO" id="GO:0005975">
    <property type="term" value="P:carbohydrate metabolic process"/>
    <property type="evidence" value="ECO:0007669"/>
    <property type="project" value="InterPro"/>
</dbReference>
<dbReference type="RefSeq" id="WP_015712031.1">
    <property type="nucleotide sequence ID" value="NC_015577.1"/>
</dbReference>
<dbReference type="eggNOG" id="COG3408">
    <property type="taxonomic scope" value="Bacteria"/>
</dbReference>
<dbReference type="Gene3D" id="2.60.420.10">
    <property type="entry name" value="Maltose phosphorylase, domain 3"/>
    <property type="match status" value="1"/>
</dbReference>
<evidence type="ECO:0000256" key="1">
    <source>
        <dbReference type="ARBA" id="ARBA00001445"/>
    </source>
</evidence>
<dbReference type="InterPro" id="IPR016007">
    <property type="entry name" value="Alpha_rhamnosid"/>
</dbReference>
<evidence type="ECO:0000259" key="7">
    <source>
        <dbReference type="Pfam" id="PF17390"/>
    </source>
</evidence>
<dbReference type="EC" id="3.2.1.40" evidence="2"/>
<dbReference type="Pfam" id="PF17389">
    <property type="entry name" value="Bac_rhamnosid6H"/>
    <property type="match status" value="1"/>
</dbReference>
<gene>
    <name evidence="8" type="ordered locus">TREAZ_3547</name>
</gene>
<dbReference type="Gene3D" id="2.60.40.10">
    <property type="entry name" value="Immunoglobulins"/>
    <property type="match status" value="1"/>
</dbReference>
<protein>
    <recommendedName>
        <fullName evidence="2">alpha-L-rhamnosidase</fullName>
        <ecNumber evidence="2">3.2.1.40</ecNumber>
    </recommendedName>
</protein>
<proteinExistence type="predicted"/>
<feature type="domain" description="Bacterial alpha-L-rhamnosidase N-terminal" evidence="5">
    <location>
        <begin position="142"/>
        <end position="311"/>
    </location>
</feature>
<name>F5Y788_LEAAZ</name>
<dbReference type="InParanoid" id="F5Y788"/>
<dbReference type="PANTHER" id="PTHR33307">
    <property type="entry name" value="ALPHA-RHAMNOSIDASE (EUROFUNG)"/>
    <property type="match status" value="1"/>
</dbReference>
<accession>F5Y788</accession>
<dbReference type="InterPro" id="IPR013737">
    <property type="entry name" value="Bac_rhamnosid_N"/>
</dbReference>
<evidence type="ECO:0000313" key="9">
    <source>
        <dbReference type="Proteomes" id="UP000009222"/>
    </source>
</evidence>
<dbReference type="AlphaFoldDB" id="F5Y788"/>
<sequence>MLKATDPRCEYRTNPVGIPTGKPRFSWKIETDKKNVKQTAYSLELSQDKNFKDLVWASKKTASSNSQLVSFEGKILGSSTLFYWRVKVWSNQGEESPWCTASFETSLLTPKEWKAAFIAGEPKTAGKSSAGIAFRKEFSAAKTIKSARLYASAKGIYEAFCNGKRVGDQFLAPGFTEYKYRLLFQTYDLTKLIKKGANALGLQVGPGWYKGDMAGWLGKRNVFGKQTAIIAQLRLEYDDGSVEIVSSDKTWKTAPSPVLYSEIYHGEIYDATKEMKGWAEAGFDDKAWQPVLIESKDTSTLKPHDGLPVHEEEFFKAKAIFKTPGGDTVIDFGQNISGWVRFTAKGKAGDKIKIRHAETLDAQGNFYTANLRAAKQTIEYICKGEGIETYSPHFTFQGFRYIAIDSWPGTVSKENFEAVAIYSDMRRAGTFKCSYKKLNQFVSNVSWSMKDNFVDVPTDCPQRDERLGWTGDANIFSRAACLLMETAPFYKKWLRDLAASQRPDGKVPHVVPDVLITSNFDGHDIDAAGATAWADAAVGIPWNVYTYFADKDQLEEQYPSMKKWVDYIKGVAQGGLFNTGFHFGDWVALDAKEGSYYGATPNDLAATVYYAYSAELLSKAAAVLGKAEDAKKYAKLREEIGEAFAKEFFTPSGRIAARTQTACILALNFGLVPKAYKARTLQTLVDLLKENKNHLTTGFLGTPYVLKALEENGRSDLAYELLLKEDFPSWLYQVVKGATTIWEHWDGLKPDGTMWSPDMNSFNHYAYGAIADWVFSSVGGLDTDPAKPGFKGSIIKPNPGKEIKWAETKYVSGYGLVSVRWEIIKDKIKIDVEVPPNTTAKVVLPNAKPGSIGGVAFTKTALGTEAEIGSGAYSFSYPWPGK</sequence>
<comment type="catalytic activity">
    <reaction evidence="1">
        <text>Hydrolysis of terminal non-reducing alpha-L-rhamnose residues in alpha-L-rhamnosides.</text>
        <dbReference type="EC" id="3.2.1.40"/>
    </reaction>
</comment>
<dbReference type="InterPro" id="IPR008928">
    <property type="entry name" value="6-hairpin_glycosidase_sf"/>
</dbReference>
<keyword evidence="9" id="KW-1185">Reference proteome</keyword>
<dbReference type="Gene3D" id="2.60.120.260">
    <property type="entry name" value="Galactose-binding domain-like"/>
    <property type="match status" value="2"/>
</dbReference>
<feature type="domain" description="Alpha-L-rhamnosidase six-hairpin glycosidase" evidence="6">
    <location>
        <begin position="427"/>
        <end position="778"/>
    </location>
</feature>
<dbReference type="GO" id="GO:0030596">
    <property type="term" value="F:alpha-L-rhamnosidase activity"/>
    <property type="evidence" value="ECO:0007669"/>
    <property type="project" value="UniProtKB-EC"/>
</dbReference>
<dbReference type="Pfam" id="PF17390">
    <property type="entry name" value="Bac_rhamnosid_C"/>
    <property type="match status" value="1"/>
</dbReference>
<evidence type="ECO:0000313" key="8">
    <source>
        <dbReference type="EMBL" id="AEF82954.1"/>
    </source>
</evidence>
<dbReference type="OrthoDB" id="9761045at2"/>
<reference evidence="8 9" key="2">
    <citation type="journal article" date="2011" name="ISME J.">
        <title>RNA-seq reveals cooperative metabolic interactions between two termite-gut spirochete species in co-culture.</title>
        <authorList>
            <person name="Rosenthal A.Z."/>
            <person name="Matson E.G."/>
            <person name="Eldar A."/>
            <person name="Leadbetter J.R."/>
        </authorList>
    </citation>
    <scope>NUCLEOTIDE SEQUENCE [LARGE SCALE GENOMIC DNA]</scope>
    <source>
        <strain evidence="9">ATCC BAA-888 / DSM 13862 / ZAS-9</strain>
    </source>
</reference>
<dbReference type="PIRSF" id="PIRSF010631">
    <property type="entry name" value="A-rhamnsds"/>
    <property type="match status" value="1"/>
</dbReference>
<evidence type="ECO:0000259" key="6">
    <source>
        <dbReference type="Pfam" id="PF17389"/>
    </source>
</evidence>
<reference evidence="9" key="1">
    <citation type="submission" date="2009-12" db="EMBL/GenBank/DDBJ databases">
        <title>Complete sequence of Treponema azotonutricium strain ZAS-9.</title>
        <authorList>
            <person name="Tetu S.G."/>
            <person name="Matson E."/>
            <person name="Ren Q."/>
            <person name="Seshadri R."/>
            <person name="Elbourne L."/>
            <person name="Hassan K.A."/>
            <person name="Durkin A."/>
            <person name="Radune D."/>
            <person name="Mohamoud Y."/>
            <person name="Shay R."/>
            <person name="Jin S."/>
            <person name="Zhang X."/>
            <person name="Lucey K."/>
            <person name="Ballor N.R."/>
            <person name="Ottesen E."/>
            <person name="Rosenthal R."/>
            <person name="Allen A."/>
            <person name="Leadbetter J.R."/>
            <person name="Paulsen I.T."/>
        </authorList>
    </citation>
    <scope>NUCLEOTIDE SEQUENCE [LARGE SCALE GENOMIC DNA]</scope>
    <source>
        <strain evidence="9">ATCC BAA-888 / DSM 13862 / ZAS-9</strain>
    </source>
</reference>
<dbReference type="InterPro" id="IPR013783">
    <property type="entry name" value="Ig-like_fold"/>
</dbReference>
<evidence type="ECO:0000256" key="2">
    <source>
        <dbReference type="ARBA" id="ARBA00012652"/>
    </source>
</evidence>
<feature type="domain" description="Alpha-L-rhamnosidase C-terminal" evidence="7">
    <location>
        <begin position="782"/>
        <end position="852"/>
    </location>
</feature>
<dbReference type="PANTHER" id="PTHR33307:SF6">
    <property type="entry name" value="ALPHA-RHAMNOSIDASE (EUROFUNG)-RELATED"/>
    <property type="match status" value="1"/>
</dbReference>
<dbReference type="Proteomes" id="UP000009222">
    <property type="component" value="Chromosome"/>
</dbReference>
<dbReference type="Pfam" id="PF08531">
    <property type="entry name" value="Bac_rhamnosid_N"/>
    <property type="match status" value="1"/>
</dbReference>
<organism evidence="8 9">
    <name type="scientific">Leadbettera azotonutricia (strain ATCC BAA-888 / DSM 13862 / ZAS-9)</name>
    <name type="common">Treponema azotonutricium</name>
    <dbReference type="NCBI Taxonomy" id="545695"/>
    <lineage>
        <taxon>Bacteria</taxon>
        <taxon>Pseudomonadati</taxon>
        <taxon>Spirochaetota</taxon>
        <taxon>Spirochaetia</taxon>
        <taxon>Spirochaetales</taxon>
        <taxon>Breznakiellaceae</taxon>
        <taxon>Leadbettera</taxon>
    </lineage>
</organism>
<evidence type="ECO:0000256" key="3">
    <source>
        <dbReference type="ARBA" id="ARBA00022801"/>
    </source>
</evidence>
<dbReference type="STRING" id="545695.TREAZ_3547"/>
<dbReference type="SUPFAM" id="SSF48208">
    <property type="entry name" value="Six-hairpin glycosidases"/>
    <property type="match status" value="1"/>
</dbReference>
<dbReference type="Pfam" id="PF25788">
    <property type="entry name" value="Ig_Rha78A_N"/>
    <property type="match status" value="1"/>
</dbReference>
<feature type="domain" description="Alpha-L-rhamnosidase concanavalin-like" evidence="4">
    <location>
        <begin position="322"/>
        <end position="422"/>
    </location>
</feature>
<dbReference type="Gene3D" id="1.50.10.10">
    <property type="match status" value="1"/>
</dbReference>
<dbReference type="InterPro" id="IPR008902">
    <property type="entry name" value="Rhamnosid_concanavalin"/>
</dbReference>
<dbReference type="HOGENOM" id="CLU_002926_1_1_12"/>
<evidence type="ECO:0000259" key="4">
    <source>
        <dbReference type="Pfam" id="PF05592"/>
    </source>
</evidence>
<dbReference type="KEGG" id="taz:TREAZ_3547"/>
<dbReference type="EMBL" id="CP001841">
    <property type="protein sequence ID" value="AEF82954.1"/>
    <property type="molecule type" value="Genomic_DNA"/>
</dbReference>
<evidence type="ECO:0000259" key="5">
    <source>
        <dbReference type="Pfam" id="PF08531"/>
    </source>
</evidence>